<evidence type="ECO:0000313" key="2">
    <source>
        <dbReference type="Proteomes" id="UP000887116"/>
    </source>
</evidence>
<dbReference type="AlphaFoldDB" id="A0A8X6JF56"/>
<proteinExistence type="predicted"/>
<gene>
    <name evidence="1" type="ORF">TNCT_606861</name>
</gene>
<name>A0A8X6JF56_TRICU</name>
<sequence length="139" mass="15701">MLWNAYGEGAMRQGQSFMKHKSFREVWDFVNDYGCSGSQPTSQTLQIRKVCATIGSYIMTTHQSRHAHCLQVAGQNGYDTAFPPASATARRRLTLVSVSNLKSTPTFQPEAPPLHPSWPTTNNYSGNFWDRPYNFHSIK</sequence>
<comment type="caution">
    <text evidence="1">The sequence shown here is derived from an EMBL/GenBank/DDBJ whole genome shotgun (WGS) entry which is preliminary data.</text>
</comment>
<accession>A0A8X6JF56</accession>
<dbReference type="Proteomes" id="UP000887116">
    <property type="component" value="Unassembled WGS sequence"/>
</dbReference>
<reference evidence="1" key="1">
    <citation type="submission" date="2020-07" db="EMBL/GenBank/DDBJ databases">
        <title>Multicomponent nature underlies the extraordinary mechanical properties of spider dragline silk.</title>
        <authorList>
            <person name="Kono N."/>
            <person name="Nakamura H."/>
            <person name="Mori M."/>
            <person name="Yoshida Y."/>
            <person name="Ohtoshi R."/>
            <person name="Malay A.D."/>
            <person name="Moran D.A.P."/>
            <person name="Tomita M."/>
            <person name="Numata K."/>
            <person name="Arakawa K."/>
        </authorList>
    </citation>
    <scope>NUCLEOTIDE SEQUENCE</scope>
</reference>
<protein>
    <submittedName>
        <fullName evidence="1">Uncharacterized protein</fullName>
    </submittedName>
</protein>
<dbReference type="EMBL" id="BMAO01005837">
    <property type="protein sequence ID" value="GFR04251.1"/>
    <property type="molecule type" value="Genomic_DNA"/>
</dbReference>
<organism evidence="1 2">
    <name type="scientific">Trichonephila clavata</name>
    <name type="common">Joro spider</name>
    <name type="synonym">Nephila clavata</name>
    <dbReference type="NCBI Taxonomy" id="2740835"/>
    <lineage>
        <taxon>Eukaryota</taxon>
        <taxon>Metazoa</taxon>
        <taxon>Ecdysozoa</taxon>
        <taxon>Arthropoda</taxon>
        <taxon>Chelicerata</taxon>
        <taxon>Arachnida</taxon>
        <taxon>Araneae</taxon>
        <taxon>Araneomorphae</taxon>
        <taxon>Entelegynae</taxon>
        <taxon>Araneoidea</taxon>
        <taxon>Nephilidae</taxon>
        <taxon>Trichonephila</taxon>
    </lineage>
</organism>
<evidence type="ECO:0000313" key="1">
    <source>
        <dbReference type="EMBL" id="GFR04251.1"/>
    </source>
</evidence>
<keyword evidence="2" id="KW-1185">Reference proteome</keyword>